<keyword evidence="3" id="KW-1185">Reference proteome</keyword>
<reference evidence="2 3" key="1">
    <citation type="journal article" date="2023" name="G3 (Bethesda)">
        <title>A chromosome-length genome assembly and annotation of blackberry (Rubus argutus, cv. 'Hillquist').</title>
        <authorList>
            <person name="Bruna T."/>
            <person name="Aryal R."/>
            <person name="Dudchenko O."/>
            <person name="Sargent D.J."/>
            <person name="Mead D."/>
            <person name="Buti M."/>
            <person name="Cavallini A."/>
            <person name="Hytonen T."/>
            <person name="Andres J."/>
            <person name="Pham M."/>
            <person name="Weisz D."/>
            <person name="Mascagni F."/>
            <person name="Usai G."/>
            <person name="Natali L."/>
            <person name="Bassil N."/>
            <person name="Fernandez G.E."/>
            <person name="Lomsadze A."/>
            <person name="Armour M."/>
            <person name="Olukolu B."/>
            <person name="Poorten T."/>
            <person name="Britton C."/>
            <person name="Davik J."/>
            <person name="Ashrafi H."/>
            <person name="Aiden E.L."/>
            <person name="Borodovsky M."/>
            <person name="Worthington M."/>
        </authorList>
    </citation>
    <scope>NUCLEOTIDE SEQUENCE [LARGE SCALE GENOMIC DNA]</scope>
    <source>
        <strain evidence="2">PI 553951</strain>
    </source>
</reference>
<feature type="region of interest" description="Disordered" evidence="1">
    <location>
        <begin position="1"/>
        <end position="20"/>
    </location>
</feature>
<proteinExistence type="predicted"/>
<feature type="compositionally biased region" description="Basic residues" evidence="1">
    <location>
        <begin position="43"/>
        <end position="57"/>
    </location>
</feature>
<evidence type="ECO:0000313" key="3">
    <source>
        <dbReference type="Proteomes" id="UP001457282"/>
    </source>
</evidence>
<comment type="caution">
    <text evidence="2">The sequence shown here is derived from an EMBL/GenBank/DDBJ whole genome shotgun (WGS) entry which is preliminary data.</text>
</comment>
<dbReference type="EMBL" id="JBEDUW010000006">
    <property type="protein sequence ID" value="KAK9921935.1"/>
    <property type="molecule type" value="Genomic_DNA"/>
</dbReference>
<accession>A0AAW1WAN8</accession>
<sequence length="205" mass="23017">MSQARFQHQFTANKPSKFHHNPINHQYHLNHQTSTGWIEQKEKKKKPHHLQLQHRRRAQPASLCSSRFLTLIDRAQPSPLLCRRRRQYFQSSIAGVPNPQQPALPSPLPFKLNPSSAIEPSYHPRPRCSHSQPLRLQATMVAFNCRCNSSNCQAETPCLCSIVSSSAVNFFKSSPCYAPQARASTPSLSPAVGIHLNHDVTATVA</sequence>
<feature type="region of interest" description="Disordered" evidence="1">
    <location>
        <begin position="37"/>
        <end position="57"/>
    </location>
</feature>
<name>A0AAW1WAN8_RUBAR</name>
<dbReference type="AlphaFoldDB" id="A0AAW1WAN8"/>
<feature type="compositionally biased region" description="Polar residues" evidence="1">
    <location>
        <begin position="1"/>
        <end position="14"/>
    </location>
</feature>
<evidence type="ECO:0000313" key="2">
    <source>
        <dbReference type="EMBL" id="KAK9921935.1"/>
    </source>
</evidence>
<protein>
    <submittedName>
        <fullName evidence="2">Uncharacterized protein</fullName>
    </submittedName>
</protein>
<organism evidence="2 3">
    <name type="scientific">Rubus argutus</name>
    <name type="common">Southern blackberry</name>
    <dbReference type="NCBI Taxonomy" id="59490"/>
    <lineage>
        <taxon>Eukaryota</taxon>
        <taxon>Viridiplantae</taxon>
        <taxon>Streptophyta</taxon>
        <taxon>Embryophyta</taxon>
        <taxon>Tracheophyta</taxon>
        <taxon>Spermatophyta</taxon>
        <taxon>Magnoliopsida</taxon>
        <taxon>eudicotyledons</taxon>
        <taxon>Gunneridae</taxon>
        <taxon>Pentapetalae</taxon>
        <taxon>rosids</taxon>
        <taxon>fabids</taxon>
        <taxon>Rosales</taxon>
        <taxon>Rosaceae</taxon>
        <taxon>Rosoideae</taxon>
        <taxon>Rosoideae incertae sedis</taxon>
        <taxon>Rubus</taxon>
    </lineage>
</organism>
<evidence type="ECO:0000256" key="1">
    <source>
        <dbReference type="SAM" id="MobiDB-lite"/>
    </source>
</evidence>
<gene>
    <name evidence="2" type="ORF">M0R45_030427</name>
</gene>
<dbReference type="Proteomes" id="UP001457282">
    <property type="component" value="Unassembled WGS sequence"/>
</dbReference>